<gene>
    <name evidence="8" type="ORF">THAOC_08318</name>
</gene>
<evidence type="ECO:0000259" key="7">
    <source>
        <dbReference type="SMART" id="SM01350"/>
    </source>
</evidence>
<accession>K0SY65</accession>
<dbReference type="Proteomes" id="UP000266841">
    <property type="component" value="Unassembled WGS sequence"/>
</dbReference>
<dbReference type="Gene3D" id="3.40.50.720">
    <property type="entry name" value="NAD(P)-binding Rossmann-like Domain"/>
    <property type="match status" value="1"/>
</dbReference>
<dbReference type="OMA" id="NASNAYM"/>
<evidence type="ECO:0000256" key="5">
    <source>
        <dbReference type="ARBA" id="ARBA00023064"/>
    </source>
</evidence>
<dbReference type="InterPro" id="IPR008927">
    <property type="entry name" value="6-PGluconate_DH-like_C_sf"/>
</dbReference>
<dbReference type="InterPro" id="IPR006183">
    <property type="entry name" value="Pgluconate_DH"/>
</dbReference>
<dbReference type="SMART" id="SM01350">
    <property type="entry name" value="6PGD"/>
    <property type="match status" value="1"/>
</dbReference>
<evidence type="ECO:0000256" key="1">
    <source>
        <dbReference type="ARBA" id="ARBA00004874"/>
    </source>
</evidence>
<dbReference type="PANTHER" id="PTHR11811">
    <property type="entry name" value="6-PHOSPHOGLUCONATE DEHYDROGENASE"/>
    <property type="match status" value="1"/>
</dbReference>
<dbReference type="AlphaFoldDB" id="K0SY65"/>
<organism evidence="8 9">
    <name type="scientific">Thalassiosira oceanica</name>
    <name type="common">Marine diatom</name>
    <dbReference type="NCBI Taxonomy" id="159749"/>
    <lineage>
        <taxon>Eukaryota</taxon>
        <taxon>Sar</taxon>
        <taxon>Stramenopiles</taxon>
        <taxon>Ochrophyta</taxon>
        <taxon>Bacillariophyta</taxon>
        <taxon>Coscinodiscophyceae</taxon>
        <taxon>Thalassiosirophycidae</taxon>
        <taxon>Thalassiosirales</taxon>
        <taxon>Thalassiosiraceae</taxon>
        <taxon>Thalassiosira</taxon>
    </lineage>
</organism>
<comment type="similarity">
    <text evidence="2">Belongs to the 6-phosphogluconate dehydrogenase family.</text>
</comment>
<dbReference type="OrthoDB" id="434986at2759"/>
<dbReference type="SUPFAM" id="SSF48179">
    <property type="entry name" value="6-phosphogluconate dehydrogenase C-terminal domain-like"/>
    <property type="match status" value="1"/>
</dbReference>
<protein>
    <recommendedName>
        <fullName evidence="3">phosphogluconate dehydrogenase (NADP(+)-dependent, decarboxylating)</fullName>
        <ecNumber evidence="3">1.1.1.44</ecNumber>
    </recommendedName>
</protein>
<evidence type="ECO:0000256" key="4">
    <source>
        <dbReference type="ARBA" id="ARBA00023002"/>
    </source>
</evidence>
<proteinExistence type="inferred from homology"/>
<dbReference type="InterPro" id="IPR006114">
    <property type="entry name" value="6PGDH_C"/>
</dbReference>
<dbReference type="eggNOG" id="KOG2653">
    <property type="taxonomic scope" value="Eukaryota"/>
</dbReference>
<evidence type="ECO:0000313" key="9">
    <source>
        <dbReference type="Proteomes" id="UP000266841"/>
    </source>
</evidence>
<evidence type="ECO:0000256" key="6">
    <source>
        <dbReference type="ARBA" id="ARBA00023126"/>
    </source>
</evidence>
<evidence type="ECO:0000313" key="8">
    <source>
        <dbReference type="EMBL" id="EJK70330.1"/>
    </source>
</evidence>
<evidence type="ECO:0000256" key="2">
    <source>
        <dbReference type="ARBA" id="ARBA00008419"/>
    </source>
</evidence>
<keyword evidence="4" id="KW-0560">Oxidoreductase</keyword>
<dbReference type="Gene3D" id="1.10.1040.10">
    <property type="entry name" value="N-(1-d-carboxylethyl)-l-norvaline Dehydrogenase, domain 2"/>
    <property type="match status" value="1"/>
</dbReference>
<dbReference type="EC" id="1.1.1.44" evidence="3"/>
<evidence type="ECO:0000256" key="3">
    <source>
        <dbReference type="ARBA" id="ARBA00013011"/>
    </source>
</evidence>
<sequence>MAEQPCDLGIIGLTSVGQCVAAHFAQSDQRVCVGDDDQSFVPEVVRAYQQQTEQDSWKDDGLVPSSKCMVPSRELPDVIIRVKRPRKIAVFGTFANDAKFLEIWNQIAPQLEEGDTVLRWGREEEGQYETNIQQYNKSIVTQLSKTYTERGINLLEMVRLDMDRTAIWSDLNASNAYMVGGPEEAFATMQPYMAPFVTHVGLVGTDAACVHIARVLQHTVENCIGQAFAEGMDLMAKAAGFDHTDIGRTFNKWNTEGDSGGRLTSYLLKASSRIMYKRDNITKQGFVIDYIREVNNITETDTFVYESSIRFGVPTPCINAALEARLFCNMKEERIEASEKLKVPSGADTPSVLKEQMCADLQSSIYCTILVIYAECFTLFQAIADRESWDVNIQECMRLWNVTGSFLNSKLLDAMHKAYKSQDEDPQSILLLPDLASELEALHMSWRRTVTVCFASAVPIPTLSAALTHYDMRRTPKLPIGMLQSQRDFFSGCGYERNDQPAGKIFSSCWTADQ</sequence>
<dbReference type="GO" id="GO:0019521">
    <property type="term" value="P:D-gluconate metabolic process"/>
    <property type="evidence" value="ECO:0007669"/>
    <property type="project" value="UniProtKB-KW"/>
</dbReference>
<feature type="domain" description="6-phosphogluconate dehydrogenase C-terminal" evidence="7">
    <location>
        <begin position="226"/>
        <end position="511"/>
    </location>
</feature>
<dbReference type="InterPro" id="IPR013328">
    <property type="entry name" value="6PGD_dom2"/>
</dbReference>
<keyword evidence="6" id="KW-0570">Pentose shunt</keyword>
<keyword evidence="9" id="KW-1185">Reference proteome</keyword>
<dbReference type="UniPathway" id="UPA00115">
    <property type="reaction ID" value="UER00410"/>
</dbReference>
<keyword evidence="5" id="KW-0311">Gluconate utilization</keyword>
<comment type="caution">
    <text evidence="8">The sequence shown here is derived from an EMBL/GenBank/DDBJ whole genome shotgun (WGS) entry which is preliminary data.</text>
</comment>
<comment type="pathway">
    <text evidence="1">Carbohydrate degradation; pentose phosphate pathway; D-ribulose 5-phosphate from D-glucose 6-phosphate (oxidative stage): step 3/3.</text>
</comment>
<reference evidence="8 9" key="1">
    <citation type="journal article" date="2012" name="Genome Biol.">
        <title>Genome and low-iron response of an oceanic diatom adapted to chronic iron limitation.</title>
        <authorList>
            <person name="Lommer M."/>
            <person name="Specht M."/>
            <person name="Roy A.S."/>
            <person name="Kraemer L."/>
            <person name="Andreson R."/>
            <person name="Gutowska M.A."/>
            <person name="Wolf J."/>
            <person name="Bergner S.V."/>
            <person name="Schilhabel M.B."/>
            <person name="Klostermeier U.C."/>
            <person name="Beiko R.G."/>
            <person name="Rosenstiel P."/>
            <person name="Hippler M."/>
            <person name="Laroche J."/>
        </authorList>
    </citation>
    <scope>NUCLEOTIDE SEQUENCE [LARGE SCALE GENOMIC DNA]</scope>
    <source>
        <strain evidence="8 9">CCMP1005</strain>
    </source>
</reference>
<dbReference type="Pfam" id="PF00393">
    <property type="entry name" value="6PGD"/>
    <property type="match status" value="1"/>
</dbReference>
<name>K0SY65_THAOC</name>
<dbReference type="GO" id="GO:0004616">
    <property type="term" value="F:phosphogluconate dehydrogenase (decarboxylating) activity"/>
    <property type="evidence" value="ECO:0007669"/>
    <property type="project" value="UniProtKB-EC"/>
</dbReference>
<dbReference type="GO" id="GO:0006098">
    <property type="term" value="P:pentose-phosphate shunt"/>
    <property type="evidence" value="ECO:0007669"/>
    <property type="project" value="UniProtKB-UniPathway"/>
</dbReference>
<dbReference type="EMBL" id="AGNL01008690">
    <property type="protein sequence ID" value="EJK70330.1"/>
    <property type="molecule type" value="Genomic_DNA"/>
</dbReference>